<name>K6X8E5_9ALTE</name>
<evidence type="ECO:0000256" key="8">
    <source>
        <dbReference type="SAM" id="Phobius"/>
    </source>
</evidence>
<keyword evidence="4" id="KW-0808">Transferase</keyword>
<dbReference type="STRING" id="1127673.GLIP_4273"/>
<keyword evidence="6 8" id="KW-1133">Transmembrane helix</keyword>
<accession>K6X8E5</accession>
<dbReference type="PANTHER" id="PTHR33908:SF3">
    <property type="entry name" value="UNDECAPRENYL PHOSPHATE-ALPHA-4-AMINO-4-DEOXY-L-ARABINOSE ARABINOSYL TRANSFERASE"/>
    <property type="match status" value="1"/>
</dbReference>
<evidence type="ECO:0000256" key="5">
    <source>
        <dbReference type="ARBA" id="ARBA00022692"/>
    </source>
</evidence>
<feature type="transmembrane region" description="Helical" evidence="8">
    <location>
        <begin position="107"/>
        <end position="125"/>
    </location>
</feature>
<dbReference type="eggNOG" id="COG1807">
    <property type="taxonomic scope" value="Bacteria"/>
</dbReference>
<comment type="caution">
    <text evidence="10">The sequence shown here is derived from an EMBL/GenBank/DDBJ whole genome shotgun (WGS) entry which is preliminary data.</text>
</comment>
<keyword evidence="3" id="KW-0328">Glycosyltransferase</keyword>
<feature type="transmembrane region" description="Helical" evidence="8">
    <location>
        <begin position="179"/>
        <end position="198"/>
    </location>
</feature>
<feature type="transmembrane region" description="Helical" evidence="8">
    <location>
        <begin position="281"/>
        <end position="304"/>
    </location>
</feature>
<keyword evidence="11" id="KW-1185">Reference proteome</keyword>
<evidence type="ECO:0000313" key="11">
    <source>
        <dbReference type="Proteomes" id="UP000006334"/>
    </source>
</evidence>
<feature type="transmembrane region" description="Helical" evidence="8">
    <location>
        <begin position="55"/>
        <end position="75"/>
    </location>
</feature>
<keyword evidence="2" id="KW-1003">Cell membrane</keyword>
<evidence type="ECO:0000256" key="2">
    <source>
        <dbReference type="ARBA" id="ARBA00022475"/>
    </source>
</evidence>
<dbReference type="GO" id="GO:0005886">
    <property type="term" value="C:plasma membrane"/>
    <property type="evidence" value="ECO:0007669"/>
    <property type="project" value="UniProtKB-SubCell"/>
</dbReference>
<evidence type="ECO:0000313" key="10">
    <source>
        <dbReference type="EMBL" id="GAC16884.1"/>
    </source>
</evidence>
<gene>
    <name evidence="10" type="ORF">GLIP_4273</name>
</gene>
<feature type="domain" description="ArnT-like N-terminal" evidence="9">
    <location>
        <begin position="2"/>
        <end position="209"/>
    </location>
</feature>
<evidence type="ECO:0000256" key="4">
    <source>
        <dbReference type="ARBA" id="ARBA00022679"/>
    </source>
</evidence>
<dbReference type="GO" id="GO:0016763">
    <property type="term" value="F:pentosyltransferase activity"/>
    <property type="evidence" value="ECO:0007669"/>
    <property type="project" value="TreeGrafter"/>
</dbReference>
<dbReference type="GO" id="GO:0006493">
    <property type="term" value="P:protein O-linked glycosylation"/>
    <property type="evidence" value="ECO:0007669"/>
    <property type="project" value="InterPro"/>
</dbReference>
<evidence type="ECO:0000259" key="9">
    <source>
        <dbReference type="Pfam" id="PF02366"/>
    </source>
</evidence>
<feature type="transmembrane region" description="Helical" evidence="8">
    <location>
        <begin position="241"/>
        <end position="261"/>
    </location>
</feature>
<evidence type="ECO:0000256" key="1">
    <source>
        <dbReference type="ARBA" id="ARBA00004651"/>
    </source>
</evidence>
<keyword evidence="5 8" id="KW-0812">Transmembrane</keyword>
<protein>
    <recommendedName>
        <fullName evidence="9">ArnT-like N-terminal domain-containing protein</fullName>
    </recommendedName>
</protein>
<dbReference type="GO" id="GO:0010041">
    <property type="term" value="P:response to iron(III) ion"/>
    <property type="evidence" value="ECO:0007669"/>
    <property type="project" value="TreeGrafter"/>
</dbReference>
<dbReference type="Pfam" id="PF02366">
    <property type="entry name" value="PMT"/>
    <property type="match status" value="1"/>
</dbReference>
<dbReference type="Proteomes" id="UP000006334">
    <property type="component" value="Unassembled WGS sequence"/>
</dbReference>
<dbReference type="GO" id="GO:0000030">
    <property type="term" value="F:mannosyltransferase activity"/>
    <property type="evidence" value="ECO:0007669"/>
    <property type="project" value="InterPro"/>
</dbReference>
<feature type="transmembrane region" description="Helical" evidence="8">
    <location>
        <begin position="324"/>
        <end position="342"/>
    </location>
</feature>
<organism evidence="10 11">
    <name type="scientific">Aliiglaciecola lipolytica E3</name>
    <dbReference type="NCBI Taxonomy" id="1127673"/>
    <lineage>
        <taxon>Bacteria</taxon>
        <taxon>Pseudomonadati</taxon>
        <taxon>Pseudomonadota</taxon>
        <taxon>Gammaproteobacteria</taxon>
        <taxon>Alteromonadales</taxon>
        <taxon>Alteromonadaceae</taxon>
        <taxon>Aliiglaciecola</taxon>
    </lineage>
</organism>
<sequence length="433" mass="47973">MDTTEARYGEIARIMLETQNWITPQFDYGVPFWGKPPLHTWASAISASILGVSEFSLRLPHLLAGAFTLFVLSILAKGLQLNAKVVVLLTCSMLGFYASSGMVMTDAFLLLGITLALGGFALTWAHTTKVYAYIGFIGLGIGLLAKGPITIVLIGLVIVPWLGLNYGVKKGLCELVRRIPVLSGLILMLAVSLPWYVLAERATPGFFNYFIVGEHWLRFVQSGWEGDLYGTAHSEPRGIIWLYWVLIAFPWSIYLSVILTLKKNRIALKEASKADNWTSYFVLWLISPMILFTFSGNILAIYVLPGIPALALLIARIHTQITRPMILISLITPVLLVVFLFAEIPDLIERKSDKGLVESVKQTYPIYAVNKPSFSSRFYTQGKIKTLTSILDLKALNKPAYIIVPNNVKNAQALKSSCTLQSQNALKALFLCP</sequence>
<dbReference type="GO" id="GO:0009103">
    <property type="term" value="P:lipopolysaccharide biosynthetic process"/>
    <property type="evidence" value="ECO:0007669"/>
    <property type="project" value="UniProtKB-ARBA"/>
</dbReference>
<dbReference type="InterPro" id="IPR050297">
    <property type="entry name" value="LipidA_mod_glycosyltrf_83"/>
</dbReference>
<evidence type="ECO:0000256" key="6">
    <source>
        <dbReference type="ARBA" id="ARBA00022989"/>
    </source>
</evidence>
<dbReference type="PANTHER" id="PTHR33908">
    <property type="entry name" value="MANNOSYLTRANSFERASE YKCB-RELATED"/>
    <property type="match status" value="1"/>
</dbReference>
<dbReference type="InterPro" id="IPR003342">
    <property type="entry name" value="ArnT-like_N"/>
</dbReference>
<proteinExistence type="predicted"/>
<evidence type="ECO:0000256" key="3">
    <source>
        <dbReference type="ARBA" id="ARBA00022676"/>
    </source>
</evidence>
<dbReference type="EMBL" id="BAEN01000076">
    <property type="protein sequence ID" value="GAC16884.1"/>
    <property type="molecule type" value="Genomic_DNA"/>
</dbReference>
<dbReference type="AlphaFoldDB" id="K6X8E5"/>
<feature type="transmembrane region" description="Helical" evidence="8">
    <location>
        <begin position="131"/>
        <end position="159"/>
    </location>
</feature>
<reference evidence="10 11" key="1">
    <citation type="journal article" date="2017" name="Antonie Van Leeuwenhoek">
        <title>Rhizobium rhizosphaerae sp. nov., a novel species isolated from rice rhizosphere.</title>
        <authorList>
            <person name="Zhao J.J."/>
            <person name="Zhang J."/>
            <person name="Zhang R.J."/>
            <person name="Zhang C.W."/>
            <person name="Yin H.Q."/>
            <person name="Zhang X.X."/>
        </authorList>
    </citation>
    <scope>NUCLEOTIDE SEQUENCE [LARGE SCALE GENOMIC DNA]</scope>
    <source>
        <strain evidence="10 11">E3</strain>
    </source>
</reference>
<keyword evidence="7 8" id="KW-0472">Membrane</keyword>
<comment type="subcellular location">
    <subcellularLocation>
        <location evidence="1">Cell membrane</location>
        <topology evidence="1">Multi-pass membrane protein</topology>
    </subcellularLocation>
</comment>
<evidence type="ECO:0000256" key="7">
    <source>
        <dbReference type="ARBA" id="ARBA00023136"/>
    </source>
</evidence>